<organism evidence="2 3">
    <name type="scientific">Eiseniibacteriota bacterium</name>
    <dbReference type="NCBI Taxonomy" id="2212470"/>
    <lineage>
        <taxon>Bacteria</taxon>
        <taxon>Candidatus Eiseniibacteriota</taxon>
    </lineage>
</organism>
<reference evidence="2 3" key="1">
    <citation type="journal article" date="2019" name="Nat. Microbiol.">
        <title>Mediterranean grassland soil C-N compound turnover is dependent on rainfall and depth, and is mediated by genomically divergent microorganisms.</title>
        <authorList>
            <person name="Diamond S."/>
            <person name="Andeer P.F."/>
            <person name="Li Z."/>
            <person name="Crits-Christoph A."/>
            <person name="Burstein D."/>
            <person name="Anantharaman K."/>
            <person name="Lane K.R."/>
            <person name="Thomas B.C."/>
            <person name="Pan C."/>
            <person name="Northen T.R."/>
            <person name="Banfield J.F."/>
        </authorList>
    </citation>
    <scope>NUCLEOTIDE SEQUENCE [LARGE SCALE GENOMIC DNA]</scope>
    <source>
        <strain evidence="2">WS_3</strain>
    </source>
</reference>
<comment type="caution">
    <text evidence="2">The sequence shown here is derived from an EMBL/GenBank/DDBJ whole genome shotgun (WGS) entry which is preliminary data.</text>
</comment>
<keyword evidence="1" id="KW-0812">Transmembrane</keyword>
<feature type="transmembrane region" description="Helical" evidence="1">
    <location>
        <begin position="54"/>
        <end position="72"/>
    </location>
</feature>
<sequence>MTVDRASETAVPQASSAIDIWLDGLFTGMIGALAVVVWFLVLDIAAGRPLYTPALLGTVLLHGGASAAREITIQPLEIAAYTALHFLIFIAVGILISYLMTLFEKFPIMFFVILVLFVSLQVGFFFLDLAVGAQVMGRLQPWTVVVANLLAAGGMALYQWRRHPSALKNVERLWQDEEKS</sequence>
<feature type="transmembrane region" description="Helical" evidence="1">
    <location>
        <begin position="106"/>
        <end position="127"/>
    </location>
</feature>
<keyword evidence="1" id="KW-1133">Transmembrane helix</keyword>
<name>A0A538SFH2_UNCEI</name>
<dbReference type="EMBL" id="VBOT01000106">
    <property type="protein sequence ID" value="TMQ50116.1"/>
    <property type="molecule type" value="Genomic_DNA"/>
</dbReference>
<feature type="transmembrane region" description="Helical" evidence="1">
    <location>
        <begin position="20"/>
        <end position="42"/>
    </location>
</feature>
<gene>
    <name evidence="2" type="ORF">E6K73_08620</name>
</gene>
<feature type="transmembrane region" description="Helical" evidence="1">
    <location>
        <begin position="78"/>
        <end position="99"/>
    </location>
</feature>
<keyword evidence="1" id="KW-0472">Membrane</keyword>
<dbReference type="Proteomes" id="UP000320184">
    <property type="component" value="Unassembled WGS sequence"/>
</dbReference>
<feature type="transmembrane region" description="Helical" evidence="1">
    <location>
        <begin position="139"/>
        <end position="158"/>
    </location>
</feature>
<protein>
    <submittedName>
        <fullName evidence="2">Uncharacterized protein</fullName>
    </submittedName>
</protein>
<evidence type="ECO:0000313" key="2">
    <source>
        <dbReference type="EMBL" id="TMQ50116.1"/>
    </source>
</evidence>
<evidence type="ECO:0000256" key="1">
    <source>
        <dbReference type="SAM" id="Phobius"/>
    </source>
</evidence>
<proteinExistence type="predicted"/>
<accession>A0A538SFH2</accession>
<dbReference type="AlphaFoldDB" id="A0A538SFH2"/>
<evidence type="ECO:0000313" key="3">
    <source>
        <dbReference type="Proteomes" id="UP000320184"/>
    </source>
</evidence>